<dbReference type="SMART" id="SM00388">
    <property type="entry name" value="HisKA"/>
    <property type="match status" value="1"/>
</dbReference>
<dbReference type="InterPro" id="IPR005467">
    <property type="entry name" value="His_kinase_dom"/>
</dbReference>
<dbReference type="RefSeq" id="WP_190476200.1">
    <property type="nucleotide sequence ID" value="NZ_JACJSG010000034.1"/>
</dbReference>
<accession>A0ABR8D853</accession>
<dbReference type="Pfam" id="PF14361">
    <property type="entry name" value="RsbRD_N"/>
    <property type="match status" value="1"/>
</dbReference>
<dbReference type="SMART" id="SM00387">
    <property type="entry name" value="HATPase_c"/>
    <property type="match status" value="1"/>
</dbReference>
<comment type="caution">
    <text evidence="8">The sequence shown here is derived from an EMBL/GenBank/DDBJ whole genome shotgun (WGS) entry which is preliminary data.</text>
</comment>
<dbReference type="PANTHER" id="PTHR43047">
    <property type="entry name" value="TWO-COMPONENT HISTIDINE PROTEIN KINASE"/>
    <property type="match status" value="1"/>
</dbReference>
<evidence type="ECO:0000256" key="5">
    <source>
        <dbReference type="ARBA" id="ARBA00022777"/>
    </source>
</evidence>
<dbReference type="CDD" id="cd00082">
    <property type="entry name" value="HisKA"/>
    <property type="match status" value="1"/>
</dbReference>
<evidence type="ECO:0000313" key="9">
    <source>
        <dbReference type="Proteomes" id="UP000661112"/>
    </source>
</evidence>
<dbReference type="Proteomes" id="UP000661112">
    <property type="component" value="Unassembled WGS sequence"/>
</dbReference>
<dbReference type="PRINTS" id="PR00344">
    <property type="entry name" value="BCTRLSENSOR"/>
</dbReference>
<evidence type="ECO:0000313" key="8">
    <source>
        <dbReference type="EMBL" id="MBD2503339.1"/>
    </source>
</evidence>
<dbReference type="InterPro" id="IPR036890">
    <property type="entry name" value="HATPase_C_sf"/>
</dbReference>
<evidence type="ECO:0000256" key="3">
    <source>
        <dbReference type="ARBA" id="ARBA00022553"/>
    </source>
</evidence>
<dbReference type="Gene3D" id="3.30.565.10">
    <property type="entry name" value="Histidine kinase-like ATPase, C-terminal domain"/>
    <property type="match status" value="1"/>
</dbReference>
<dbReference type="Gene3D" id="1.10.287.130">
    <property type="match status" value="1"/>
</dbReference>
<evidence type="ECO:0000256" key="4">
    <source>
        <dbReference type="ARBA" id="ARBA00022679"/>
    </source>
</evidence>
<organism evidence="8 9">
    <name type="scientific">Anabaena azotica FACHB-119</name>
    <dbReference type="NCBI Taxonomy" id="947527"/>
    <lineage>
        <taxon>Bacteria</taxon>
        <taxon>Bacillati</taxon>
        <taxon>Cyanobacteriota</taxon>
        <taxon>Cyanophyceae</taxon>
        <taxon>Nostocales</taxon>
        <taxon>Nostocaceae</taxon>
        <taxon>Anabaena</taxon>
        <taxon>Anabaena azotica</taxon>
    </lineage>
</organism>
<dbReference type="InterPro" id="IPR036097">
    <property type="entry name" value="HisK_dim/P_sf"/>
</dbReference>
<comment type="catalytic activity">
    <reaction evidence="1">
        <text>ATP + protein L-histidine = ADP + protein N-phospho-L-histidine.</text>
        <dbReference type="EC" id="2.7.13.3"/>
    </reaction>
</comment>
<dbReference type="GO" id="GO:0016301">
    <property type="term" value="F:kinase activity"/>
    <property type="evidence" value="ECO:0007669"/>
    <property type="project" value="UniProtKB-KW"/>
</dbReference>
<dbReference type="PROSITE" id="PS50109">
    <property type="entry name" value="HIS_KIN"/>
    <property type="match status" value="1"/>
</dbReference>
<keyword evidence="9" id="KW-1185">Reference proteome</keyword>
<evidence type="ECO:0000256" key="1">
    <source>
        <dbReference type="ARBA" id="ARBA00000085"/>
    </source>
</evidence>
<dbReference type="Pfam" id="PF00512">
    <property type="entry name" value="HisKA"/>
    <property type="match status" value="1"/>
</dbReference>
<keyword evidence="4" id="KW-0808">Transferase</keyword>
<keyword evidence="5 8" id="KW-0418">Kinase</keyword>
<dbReference type="SUPFAM" id="SSF55874">
    <property type="entry name" value="ATPase domain of HSP90 chaperone/DNA topoisomerase II/histidine kinase"/>
    <property type="match status" value="1"/>
</dbReference>
<evidence type="ECO:0000256" key="2">
    <source>
        <dbReference type="ARBA" id="ARBA00012438"/>
    </source>
</evidence>
<reference evidence="8 9" key="1">
    <citation type="journal article" date="2020" name="ISME J.">
        <title>Comparative genomics reveals insights into cyanobacterial evolution and habitat adaptation.</title>
        <authorList>
            <person name="Chen M.Y."/>
            <person name="Teng W.K."/>
            <person name="Zhao L."/>
            <person name="Hu C.X."/>
            <person name="Zhou Y.K."/>
            <person name="Han B.P."/>
            <person name="Song L.R."/>
            <person name="Shu W.S."/>
        </authorList>
    </citation>
    <scope>NUCLEOTIDE SEQUENCE [LARGE SCALE GENOMIC DNA]</scope>
    <source>
        <strain evidence="8 9">FACHB-119</strain>
    </source>
</reference>
<sequence length="396" mass="44731">MEFSQVLAENSNTIIAKWVAAVREDRQIESADDLSYTAIKNHIPDVFQAMVTVLSQSQESDIKSIITASWQHGLLRAEQGFDPSEIAREYRLLRKVIFDTVEIYLLQAATAEVIRYMRLIDAVIDEAIARCFHSYVGERLRELEHLQASLTLHNEELTRLVTSNEDKLSQLAHELKHPLTAIIGYSDLFLRQQKRAIQKKENPVNIEHIERVLRNGRHLLRLINNVLELSRYEAGKIQLQLAPTNIREIINNVCEMLEPLASEKNLLILVEWVEAPNEVITDGFQLQQIVTNLVSNAIRYTETGTISILSKVVEGEKWAIAVSDTGIGIAKEDQTKIFEPYFRVTSQTRPYAPDSTGLGLAIVVRLVKLLQGEISLVSQEGVGSTFTVTLPLKVEV</sequence>
<proteinExistence type="predicted"/>
<dbReference type="CDD" id="cd16922">
    <property type="entry name" value="HATPase_EvgS-ArcB-TorS-like"/>
    <property type="match status" value="1"/>
</dbReference>
<dbReference type="InterPro" id="IPR003594">
    <property type="entry name" value="HATPase_dom"/>
</dbReference>
<dbReference type="SUPFAM" id="SSF47384">
    <property type="entry name" value="Homodimeric domain of signal transducing histidine kinase"/>
    <property type="match status" value="1"/>
</dbReference>
<dbReference type="EMBL" id="JACJSG010000034">
    <property type="protein sequence ID" value="MBD2503339.1"/>
    <property type="molecule type" value="Genomic_DNA"/>
</dbReference>
<dbReference type="EC" id="2.7.13.3" evidence="2"/>
<keyword evidence="6" id="KW-0902">Two-component regulatory system</keyword>
<evidence type="ECO:0000256" key="6">
    <source>
        <dbReference type="ARBA" id="ARBA00023012"/>
    </source>
</evidence>
<dbReference type="InterPro" id="IPR025751">
    <property type="entry name" value="RsbRD_N_dom"/>
</dbReference>
<dbReference type="InterPro" id="IPR003661">
    <property type="entry name" value="HisK_dim/P_dom"/>
</dbReference>
<protein>
    <recommendedName>
        <fullName evidence="2">histidine kinase</fullName>
        <ecNumber evidence="2">2.7.13.3</ecNumber>
    </recommendedName>
</protein>
<evidence type="ECO:0000259" key="7">
    <source>
        <dbReference type="PROSITE" id="PS50109"/>
    </source>
</evidence>
<feature type="domain" description="Histidine kinase" evidence="7">
    <location>
        <begin position="170"/>
        <end position="394"/>
    </location>
</feature>
<name>A0ABR8D853_9NOST</name>
<gene>
    <name evidence="8" type="ORF">H6G83_22500</name>
</gene>
<dbReference type="Pfam" id="PF02518">
    <property type="entry name" value="HATPase_c"/>
    <property type="match status" value="1"/>
</dbReference>
<dbReference type="PANTHER" id="PTHR43047:SF72">
    <property type="entry name" value="OSMOSENSING HISTIDINE PROTEIN KINASE SLN1"/>
    <property type="match status" value="1"/>
</dbReference>
<keyword evidence="3" id="KW-0597">Phosphoprotein</keyword>
<dbReference type="InterPro" id="IPR004358">
    <property type="entry name" value="Sig_transdc_His_kin-like_C"/>
</dbReference>